<feature type="domain" description="2,6-dihydroxypyridine 3-monooxygenase substrate binding" evidence="2">
    <location>
        <begin position="164"/>
        <end position="292"/>
    </location>
</feature>
<dbReference type="GO" id="GO:0004497">
    <property type="term" value="F:monooxygenase activity"/>
    <property type="evidence" value="ECO:0007669"/>
    <property type="project" value="UniProtKB-KW"/>
</dbReference>
<dbReference type="InterPro" id="IPR036188">
    <property type="entry name" value="FAD/NAD-bd_sf"/>
</dbReference>
<dbReference type="EMBL" id="JAHKKG010000003">
    <property type="protein sequence ID" value="MBU2664021.1"/>
    <property type="molecule type" value="Genomic_DNA"/>
</dbReference>
<proteinExistence type="predicted"/>
<dbReference type="SUPFAM" id="SSF54373">
    <property type="entry name" value="FAD-linked reductases, C-terminal domain"/>
    <property type="match status" value="1"/>
</dbReference>
<evidence type="ECO:0000259" key="2">
    <source>
        <dbReference type="Pfam" id="PF22607"/>
    </source>
</evidence>
<dbReference type="InterPro" id="IPR054707">
    <property type="entry name" value="DhpH_subs-bd"/>
</dbReference>
<dbReference type="NCBIfam" id="NF005566">
    <property type="entry name" value="PRK07236.1"/>
    <property type="match status" value="1"/>
</dbReference>
<dbReference type="InterPro" id="IPR002938">
    <property type="entry name" value="FAD-bd"/>
</dbReference>
<feature type="domain" description="FAD-binding" evidence="1">
    <location>
        <begin position="294"/>
        <end position="360"/>
    </location>
</feature>
<gene>
    <name evidence="3" type="ORF">KOI35_11020</name>
</gene>
<feature type="domain" description="FAD-binding" evidence="1">
    <location>
        <begin position="4"/>
        <end position="159"/>
    </location>
</feature>
<dbReference type="PANTHER" id="PTHR47469">
    <property type="entry name" value="MONOOXYGENASE-LIKE"/>
    <property type="match status" value="1"/>
</dbReference>
<dbReference type="Gene3D" id="3.50.50.60">
    <property type="entry name" value="FAD/NAD(P)-binding domain"/>
    <property type="match status" value="2"/>
</dbReference>
<organism evidence="3 4">
    <name type="scientific">Paractinoplanes bogorensis</name>
    <dbReference type="NCBI Taxonomy" id="1610840"/>
    <lineage>
        <taxon>Bacteria</taxon>
        <taxon>Bacillati</taxon>
        <taxon>Actinomycetota</taxon>
        <taxon>Actinomycetes</taxon>
        <taxon>Micromonosporales</taxon>
        <taxon>Micromonosporaceae</taxon>
        <taxon>Paractinoplanes</taxon>
    </lineage>
</organism>
<evidence type="ECO:0000313" key="4">
    <source>
        <dbReference type="Proteomes" id="UP001519654"/>
    </source>
</evidence>
<protein>
    <submittedName>
        <fullName evidence="3">FAD-dependent monooxygenase</fullName>
    </submittedName>
</protein>
<dbReference type="PANTHER" id="PTHR47469:SF2">
    <property type="entry name" value="OS06G0597600 PROTEIN"/>
    <property type="match status" value="1"/>
</dbReference>
<dbReference type="Proteomes" id="UP001519654">
    <property type="component" value="Unassembled WGS sequence"/>
</dbReference>
<evidence type="ECO:0000259" key="1">
    <source>
        <dbReference type="Pfam" id="PF01494"/>
    </source>
</evidence>
<keyword evidence="4" id="KW-1185">Reference proteome</keyword>
<evidence type="ECO:0000313" key="3">
    <source>
        <dbReference type="EMBL" id="MBU2664021.1"/>
    </source>
</evidence>
<name>A0ABS5YL14_9ACTN</name>
<comment type="caution">
    <text evidence="3">The sequence shown here is derived from an EMBL/GenBank/DDBJ whole genome shotgun (WGS) entry which is preliminary data.</text>
</comment>
<reference evidence="3 4" key="1">
    <citation type="submission" date="2021-06" db="EMBL/GenBank/DDBJ databases">
        <title>Actinoplanes lichenicola sp. nov., and Actinoplanes ovalisporus sp. nov., isolated from lichen in Thailand.</title>
        <authorList>
            <person name="Saeng-In P."/>
            <person name="Kanchanasin P."/>
            <person name="Yuki M."/>
            <person name="Kudo T."/>
            <person name="Ohkuma M."/>
            <person name="Phongsopitanun W."/>
            <person name="Tanasupawat S."/>
        </authorList>
    </citation>
    <scope>NUCLEOTIDE SEQUENCE [LARGE SCALE GENOMIC DNA]</scope>
    <source>
        <strain evidence="3 4">NBRC 110975</strain>
    </source>
</reference>
<dbReference type="Pfam" id="PF22607">
    <property type="entry name" value="FAD_binding-like"/>
    <property type="match status" value="1"/>
</dbReference>
<accession>A0ABS5YL14</accession>
<sequence length="392" mass="42709">MSRAIVVGGSFAGLTAGLLLREQGFEVDIFERTPSHLDGRGGGIVLQPDTVRWIAERPHPFGVDDVSIGSTVMRYLGPDNKITYEEPATWRFSSWTTMYRVLLDDFGTDHYHLGEYAVGVSQDADRAELRFVSGRTERAELVVFADGISSVGRRRLQPRVLPRYAGYIGWRGCVPERDVTPETAELINDALAYAVIDNSHICMYAIPGADGSLGRGNRQMNYVWYRNVAEGPELDEMTTDLRGFTAPVSVHPGQVQPRFVDAMRAEATALLPPAAAELIERTAEPYIQIVLDIAVRSMAFGRIALIGDAAFAARPHAAAGTAKAAADAWSLAAALAAHTDIPTALAAWEPERLALGNDLLSRVAEMGARSQFTNTWDPADPALHFGLYGPDR</sequence>
<dbReference type="SUPFAM" id="SSF51905">
    <property type="entry name" value="FAD/NAD(P)-binding domain"/>
    <property type="match status" value="1"/>
</dbReference>
<keyword evidence="3" id="KW-0503">Monooxygenase</keyword>
<dbReference type="InterPro" id="IPR053212">
    <property type="entry name" value="DHP_3-monooxygenase"/>
</dbReference>
<dbReference type="PRINTS" id="PR00420">
    <property type="entry name" value="RNGMNOXGNASE"/>
</dbReference>
<dbReference type="RefSeq" id="WP_215786198.1">
    <property type="nucleotide sequence ID" value="NZ_JAHKKG010000003.1"/>
</dbReference>
<keyword evidence="3" id="KW-0560">Oxidoreductase</keyword>
<dbReference type="Pfam" id="PF01494">
    <property type="entry name" value="FAD_binding_3"/>
    <property type="match status" value="2"/>
</dbReference>